<dbReference type="OrthoDB" id="6727952at2759"/>
<name>E7CIZ9_LEPDE</name>
<keyword evidence="3" id="KW-0964">Secreted</keyword>
<dbReference type="GO" id="GO:0045490">
    <property type="term" value="P:pectin catabolic process"/>
    <property type="evidence" value="ECO:0007669"/>
    <property type="project" value="TreeGrafter"/>
</dbReference>
<dbReference type="GO" id="GO:0071555">
    <property type="term" value="P:cell wall organization"/>
    <property type="evidence" value="ECO:0007669"/>
    <property type="project" value="UniProtKB-KW"/>
</dbReference>
<evidence type="ECO:0000313" key="12">
    <source>
        <dbReference type="EMBL" id="ADU33361.2"/>
    </source>
</evidence>
<feature type="chain" id="PRO_5003218269" evidence="11">
    <location>
        <begin position="19"/>
        <end position="360"/>
    </location>
</feature>
<sequence length="360" mass="38772">MLVADLISILISCWGVSSMVVTPVAGSSCTITDYSEVSKVVSSCTKIVLKSFEVPAGKTLNLNLQPGTFLIIDGTIKFGKSNWAGPLVKIQGRRIKVSGTPGSVFDGQGAEYWDGKGSQGTKKPVLLRVNAHESEFYNINLLNCPLRCASIGGSDIFLNGWTIDVSEAGNLGVNTDGFDVSGHNMTIINSRVFNQDDCVVVNRGSDMFFQNIYCKGGHGLSVAVGIDPTVYENNVVSNITYQDCIVENSINGIHVKTVKGGGPGLISNVNYNRIRMMNIKEFAIRIHQDYPSNDKKPVGNVPIDDLKISHVEGNMKGPRSSVVEVLCASGACSNWKWSDISVTGNKLPCSMNYKPSGFSC</sequence>
<evidence type="ECO:0000256" key="4">
    <source>
        <dbReference type="ARBA" id="ARBA00022729"/>
    </source>
</evidence>
<comment type="similarity">
    <text evidence="2 10">Belongs to the glycosyl hydrolase 28 family.</text>
</comment>
<evidence type="ECO:0000256" key="2">
    <source>
        <dbReference type="ARBA" id="ARBA00008834"/>
    </source>
</evidence>
<dbReference type="InterPro" id="IPR011050">
    <property type="entry name" value="Pectin_lyase_fold/virulence"/>
</dbReference>
<evidence type="ECO:0000256" key="1">
    <source>
        <dbReference type="ARBA" id="ARBA00004613"/>
    </source>
</evidence>
<dbReference type="GO" id="GO:0005576">
    <property type="term" value="C:extracellular region"/>
    <property type="evidence" value="ECO:0007669"/>
    <property type="project" value="UniProtKB-SubCell"/>
</dbReference>
<accession>E7CIZ9</accession>
<keyword evidence="7" id="KW-0325">Glycoprotein</keyword>
<gene>
    <name evidence="12" type="primary">GH28Pect-7</name>
</gene>
<reference evidence="12" key="1">
    <citation type="journal article" date="2010" name="PLoS ONE">
        <title>Diversity of beetle genes encoding novel plant cell wall degrading enzymes.</title>
        <authorList>
            <person name="Pauchet Y."/>
            <person name="Wilkinson P."/>
            <person name="Chauhan R."/>
            <person name="Ffrench-Constant R.H."/>
        </authorList>
    </citation>
    <scope>NUCLEOTIDE SEQUENCE</scope>
    <source>
        <tissue evidence="12">Midgut</tissue>
    </source>
</reference>
<evidence type="ECO:0000256" key="10">
    <source>
        <dbReference type="RuleBase" id="RU361169"/>
    </source>
</evidence>
<dbReference type="InterPro" id="IPR012334">
    <property type="entry name" value="Pectin_lyas_fold"/>
</dbReference>
<dbReference type="PANTHER" id="PTHR31884:SF9">
    <property type="entry name" value="ENDOPOLYGALACTURONASE D-RELATED"/>
    <property type="match status" value="1"/>
</dbReference>
<dbReference type="EMBL" id="HM175856">
    <property type="protein sequence ID" value="ADU33361.2"/>
    <property type="molecule type" value="mRNA"/>
</dbReference>
<protein>
    <submittedName>
        <fullName evidence="12">Endopolygalacturonase</fullName>
    </submittedName>
</protein>
<dbReference type="InterPro" id="IPR000743">
    <property type="entry name" value="Glyco_hydro_28"/>
</dbReference>
<dbReference type="PANTHER" id="PTHR31884">
    <property type="entry name" value="POLYGALACTURONASE"/>
    <property type="match status" value="1"/>
</dbReference>
<dbReference type="Pfam" id="PF00295">
    <property type="entry name" value="Glyco_hydro_28"/>
    <property type="match status" value="1"/>
</dbReference>
<evidence type="ECO:0000256" key="5">
    <source>
        <dbReference type="ARBA" id="ARBA00022737"/>
    </source>
</evidence>
<dbReference type="InterPro" id="IPR050434">
    <property type="entry name" value="Glycosyl_hydrlase_28"/>
</dbReference>
<evidence type="ECO:0000256" key="8">
    <source>
        <dbReference type="ARBA" id="ARBA00023295"/>
    </source>
</evidence>
<evidence type="ECO:0000256" key="3">
    <source>
        <dbReference type="ARBA" id="ARBA00022525"/>
    </source>
</evidence>
<dbReference type="Gene3D" id="2.160.20.10">
    <property type="entry name" value="Single-stranded right-handed beta-helix, Pectin lyase-like"/>
    <property type="match status" value="1"/>
</dbReference>
<evidence type="ECO:0000256" key="11">
    <source>
        <dbReference type="SAM" id="SignalP"/>
    </source>
</evidence>
<keyword evidence="5" id="KW-0677">Repeat</keyword>
<evidence type="ECO:0000256" key="7">
    <source>
        <dbReference type="ARBA" id="ARBA00023180"/>
    </source>
</evidence>
<feature type="signal peptide" evidence="11">
    <location>
        <begin position="1"/>
        <end position="18"/>
    </location>
</feature>
<reference evidence="12" key="2">
    <citation type="submission" date="2013-09" db="EMBL/GenBank/DDBJ databases">
        <authorList>
            <person name="Pauchet Y."/>
        </authorList>
    </citation>
    <scope>NUCLEOTIDE SEQUENCE</scope>
    <source>
        <tissue evidence="12">Midgut</tissue>
    </source>
</reference>
<keyword evidence="6 10" id="KW-0378">Hydrolase</keyword>
<keyword evidence="8 10" id="KW-0326">Glycosidase</keyword>
<keyword evidence="9" id="KW-0961">Cell wall biogenesis/degradation</keyword>
<comment type="subcellular location">
    <subcellularLocation>
        <location evidence="1">Secreted</location>
    </subcellularLocation>
</comment>
<evidence type="ECO:0000256" key="9">
    <source>
        <dbReference type="ARBA" id="ARBA00023316"/>
    </source>
</evidence>
<proteinExistence type="evidence at transcript level"/>
<dbReference type="GO" id="GO:0004650">
    <property type="term" value="F:polygalacturonase activity"/>
    <property type="evidence" value="ECO:0007669"/>
    <property type="project" value="InterPro"/>
</dbReference>
<keyword evidence="4 11" id="KW-0732">Signal</keyword>
<dbReference type="AlphaFoldDB" id="E7CIZ9"/>
<evidence type="ECO:0000256" key="6">
    <source>
        <dbReference type="ARBA" id="ARBA00022801"/>
    </source>
</evidence>
<dbReference type="SUPFAM" id="SSF51126">
    <property type="entry name" value="Pectin lyase-like"/>
    <property type="match status" value="1"/>
</dbReference>
<organism evidence="12">
    <name type="scientific">Leptinotarsa decemlineata</name>
    <name type="common">Colorado potato beetle</name>
    <name type="synonym">Doryphora decemlineata</name>
    <dbReference type="NCBI Taxonomy" id="7539"/>
    <lineage>
        <taxon>Eukaryota</taxon>
        <taxon>Metazoa</taxon>
        <taxon>Ecdysozoa</taxon>
        <taxon>Arthropoda</taxon>
        <taxon>Hexapoda</taxon>
        <taxon>Insecta</taxon>
        <taxon>Pterygota</taxon>
        <taxon>Neoptera</taxon>
        <taxon>Endopterygota</taxon>
        <taxon>Coleoptera</taxon>
        <taxon>Polyphaga</taxon>
        <taxon>Cucujiformia</taxon>
        <taxon>Chrysomeloidea</taxon>
        <taxon>Chrysomelidae</taxon>
        <taxon>Chrysomelinae</taxon>
        <taxon>Doryphorini</taxon>
        <taxon>Leptinotarsa</taxon>
    </lineage>
</organism>